<organism evidence="2 3">
    <name type="scientific">Hypholoma sublateritium (strain FD-334 SS-4)</name>
    <dbReference type="NCBI Taxonomy" id="945553"/>
    <lineage>
        <taxon>Eukaryota</taxon>
        <taxon>Fungi</taxon>
        <taxon>Dikarya</taxon>
        <taxon>Basidiomycota</taxon>
        <taxon>Agaricomycotina</taxon>
        <taxon>Agaricomycetes</taxon>
        <taxon>Agaricomycetidae</taxon>
        <taxon>Agaricales</taxon>
        <taxon>Agaricineae</taxon>
        <taxon>Strophariaceae</taxon>
        <taxon>Hypholoma</taxon>
    </lineage>
</organism>
<evidence type="ECO:0000313" key="2">
    <source>
        <dbReference type="EMBL" id="KJA14907.1"/>
    </source>
</evidence>
<protein>
    <recommendedName>
        <fullName evidence="4">F-box domain-containing protein</fullName>
    </recommendedName>
</protein>
<gene>
    <name evidence="2" type="ORF">HYPSUDRAFT_72321</name>
</gene>
<evidence type="ECO:0000313" key="3">
    <source>
        <dbReference type="Proteomes" id="UP000054270"/>
    </source>
</evidence>
<feature type="compositionally biased region" description="Acidic residues" evidence="1">
    <location>
        <begin position="508"/>
        <end position="518"/>
    </location>
</feature>
<evidence type="ECO:0008006" key="4">
    <source>
        <dbReference type="Google" id="ProtNLM"/>
    </source>
</evidence>
<reference evidence="3" key="1">
    <citation type="submission" date="2014-04" db="EMBL/GenBank/DDBJ databases">
        <title>Evolutionary Origins and Diversification of the Mycorrhizal Mutualists.</title>
        <authorList>
            <consortium name="DOE Joint Genome Institute"/>
            <consortium name="Mycorrhizal Genomics Consortium"/>
            <person name="Kohler A."/>
            <person name="Kuo A."/>
            <person name="Nagy L.G."/>
            <person name="Floudas D."/>
            <person name="Copeland A."/>
            <person name="Barry K.W."/>
            <person name="Cichocki N."/>
            <person name="Veneault-Fourrey C."/>
            <person name="LaButti K."/>
            <person name="Lindquist E.A."/>
            <person name="Lipzen A."/>
            <person name="Lundell T."/>
            <person name="Morin E."/>
            <person name="Murat C."/>
            <person name="Riley R."/>
            <person name="Ohm R."/>
            <person name="Sun H."/>
            <person name="Tunlid A."/>
            <person name="Henrissat B."/>
            <person name="Grigoriev I.V."/>
            <person name="Hibbett D.S."/>
            <person name="Martin F."/>
        </authorList>
    </citation>
    <scope>NUCLEOTIDE SEQUENCE [LARGE SCALE GENOMIC DNA]</scope>
    <source>
        <strain evidence="3">FD-334 SS-4</strain>
    </source>
</reference>
<dbReference type="Proteomes" id="UP000054270">
    <property type="component" value="Unassembled WGS sequence"/>
</dbReference>
<feature type="compositionally biased region" description="Low complexity" evidence="1">
    <location>
        <begin position="496"/>
        <end position="507"/>
    </location>
</feature>
<dbReference type="SUPFAM" id="SSF52047">
    <property type="entry name" value="RNI-like"/>
    <property type="match status" value="1"/>
</dbReference>
<dbReference type="EMBL" id="KN817661">
    <property type="protein sequence ID" value="KJA14907.1"/>
    <property type="molecule type" value="Genomic_DNA"/>
</dbReference>
<proteinExistence type="predicted"/>
<feature type="region of interest" description="Disordered" evidence="1">
    <location>
        <begin position="492"/>
        <end position="518"/>
    </location>
</feature>
<accession>A0A0D2KJT4</accession>
<dbReference type="OrthoDB" id="2788229at2759"/>
<dbReference type="AlphaFoldDB" id="A0A0D2KJT4"/>
<name>A0A0D2KJT4_HYPSF</name>
<sequence length="518" mass="58922">MAYATFMDVPQELLDRFVGCGPVNYSVYLNACSLVCRSLRSPAQRYLYHRVRLMTTERIDDLLEIIRDNALIATYIRRIYTTSQQLSDDYGLDVQLATLFLRIKEHAPHSSLFLSIIKHPTLPCDQDSTPTRHLTLDGLVHCLAQVHYLDVIHVEEFPSIVLFSFRNLKSLFLHHTGFDPELHAIEQEELLELSAPLRRSLLVLRISNLGYFPSIMVSGIGAQLENLYVKNVRFVDATVNMASPRPQILRISISNHDFGAMKTIVDSLVDFSRLIDLRDGTSPFRYQKSDKESSIQIHRSIQYALQACKDSLQILRLHCMTEAYSAENPQIAFDLSRIPNLHTLILSCHCHDGFDVTTLPMYIRDILRTMNPETSRIHMIIIEIRLLLTRTVPDANGYVRMELPALFQQDGWIQIKEILEALGNKRSLLVGLRVTLMGPFNNNSMMNSNRIVPGSRAEAKLYAQTIARWATTRFSAGTRRWRLMLSLPLLDSSQADGSEPESSVSSDDLVDTSDEDEA</sequence>
<keyword evidence="3" id="KW-1185">Reference proteome</keyword>
<evidence type="ECO:0000256" key="1">
    <source>
        <dbReference type="SAM" id="MobiDB-lite"/>
    </source>
</evidence>